<proteinExistence type="predicted"/>
<dbReference type="InterPro" id="IPR029021">
    <property type="entry name" value="Prot-tyrosine_phosphatase-like"/>
</dbReference>
<dbReference type="PROSITE" id="PS50056">
    <property type="entry name" value="TYR_PHOSPHATASE_2"/>
    <property type="match status" value="1"/>
</dbReference>
<protein>
    <submittedName>
        <fullName evidence="2">9519_t:CDS:1</fullName>
    </submittedName>
</protein>
<dbReference type="InterPro" id="IPR026893">
    <property type="entry name" value="Tyr/Ser_Pase_IphP-type"/>
</dbReference>
<dbReference type="Proteomes" id="UP000789706">
    <property type="component" value="Unassembled WGS sequence"/>
</dbReference>
<gene>
    <name evidence="2" type="ORF">DEBURN_LOCUS2634</name>
</gene>
<dbReference type="OrthoDB" id="9988524at2759"/>
<reference evidence="2" key="1">
    <citation type="submission" date="2021-06" db="EMBL/GenBank/DDBJ databases">
        <authorList>
            <person name="Kallberg Y."/>
            <person name="Tangrot J."/>
            <person name="Rosling A."/>
        </authorList>
    </citation>
    <scope>NUCLEOTIDE SEQUENCE</scope>
    <source>
        <strain evidence="2">AZ414A</strain>
    </source>
</reference>
<dbReference type="PANTHER" id="PTHR31126">
    <property type="entry name" value="TYROSINE-PROTEIN PHOSPHATASE"/>
    <property type="match status" value="1"/>
</dbReference>
<dbReference type="AlphaFoldDB" id="A0A9N8VRW8"/>
<dbReference type="Pfam" id="PF13350">
    <property type="entry name" value="Y_phosphatase3"/>
    <property type="match status" value="1"/>
</dbReference>
<name>A0A9N8VRW8_9GLOM</name>
<dbReference type="PROSITE" id="PS00383">
    <property type="entry name" value="TYR_PHOSPHATASE_1"/>
    <property type="match status" value="1"/>
</dbReference>
<dbReference type="SUPFAM" id="SSF52799">
    <property type="entry name" value="(Phosphotyrosine protein) phosphatases II"/>
    <property type="match status" value="1"/>
</dbReference>
<comment type="caution">
    <text evidence="2">The sequence shown here is derived from an EMBL/GenBank/DDBJ whole genome shotgun (WGS) entry which is preliminary data.</text>
</comment>
<dbReference type="Gene3D" id="3.90.190.10">
    <property type="entry name" value="Protein tyrosine phosphatase superfamily"/>
    <property type="match status" value="1"/>
</dbReference>
<organism evidence="2 3">
    <name type="scientific">Diversispora eburnea</name>
    <dbReference type="NCBI Taxonomy" id="1213867"/>
    <lineage>
        <taxon>Eukaryota</taxon>
        <taxon>Fungi</taxon>
        <taxon>Fungi incertae sedis</taxon>
        <taxon>Mucoromycota</taxon>
        <taxon>Glomeromycotina</taxon>
        <taxon>Glomeromycetes</taxon>
        <taxon>Diversisporales</taxon>
        <taxon>Diversisporaceae</taxon>
        <taxon>Diversispora</taxon>
    </lineage>
</organism>
<feature type="domain" description="Tyrosine specific protein phosphatases" evidence="1">
    <location>
        <begin position="136"/>
        <end position="201"/>
    </location>
</feature>
<dbReference type="InterPro" id="IPR016130">
    <property type="entry name" value="Tyr_Pase_AS"/>
</dbReference>
<keyword evidence="3" id="KW-1185">Reference proteome</keyword>
<dbReference type="InterPro" id="IPR000387">
    <property type="entry name" value="Tyr_Pase_dom"/>
</dbReference>
<evidence type="ECO:0000259" key="1">
    <source>
        <dbReference type="PROSITE" id="PS50056"/>
    </source>
</evidence>
<sequence length="264" mass="29748">MNSILNFRDVGETVKELNIEKIGKIKKGILFRSGELGKIEELFKTNLIIKNDDRNEQAIEKIEKLDIRTIIDLRSGSYENHKDSLIAIKYPYVNYPSDEVYDMHLFLVKSAKLMGQSIASKGLMGMYRNLLEACGEQIIKIFEIMTVKSNLPILIHCKHGKDRTGVVIALLLSLCEVDDELIVQDYSISQRNLISVHSTIIKDMGRLGLPESFAEVPPDVFVTVLQKIQPFDYCTVLQAYAGTGRKKELAMGVISCVCFTVNSL</sequence>
<dbReference type="GO" id="GO:0004721">
    <property type="term" value="F:phosphoprotein phosphatase activity"/>
    <property type="evidence" value="ECO:0007669"/>
    <property type="project" value="InterPro"/>
</dbReference>
<evidence type="ECO:0000313" key="3">
    <source>
        <dbReference type="Proteomes" id="UP000789706"/>
    </source>
</evidence>
<accession>A0A9N8VRW8</accession>
<dbReference type="EMBL" id="CAJVPK010000148">
    <property type="protein sequence ID" value="CAG8460122.1"/>
    <property type="molecule type" value="Genomic_DNA"/>
</dbReference>
<dbReference type="PANTHER" id="PTHR31126:SF1">
    <property type="entry name" value="TYROSINE SPECIFIC PROTEIN PHOSPHATASES DOMAIN-CONTAINING PROTEIN"/>
    <property type="match status" value="1"/>
</dbReference>
<evidence type="ECO:0000313" key="2">
    <source>
        <dbReference type="EMBL" id="CAG8460122.1"/>
    </source>
</evidence>